<name>A0A0P8WC17_9CLOT</name>
<dbReference type="AlphaFoldDB" id="A0A0P8WC17"/>
<accession>A0A0P8WC17</accession>
<keyword evidence="1" id="KW-0812">Transmembrane</keyword>
<evidence type="ECO:0000313" key="2">
    <source>
        <dbReference type="EMBL" id="KPU45452.1"/>
    </source>
</evidence>
<keyword evidence="1" id="KW-0472">Membrane</keyword>
<dbReference type="InterPro" id="IPR005642">
    <property type="entry name" value="LysO"/>
</dbReference>
<dbReference type="STRING" id="36849.OXPF_06850"/>
<organism evidence="2 3">
    <name type="scientific">Oxobacter pfennigii</name>
    <dbReference type="NCBI Taxonomy" id="36849"/>
    <lineage>
        <taxon>Bacteria</taxon>
        <taxon>Bacillati</taxon>
        <taxon>Bacillota</taxon>
        <taxon>Clostridia</taxon>
        <taxon>Eubacteriales</taxon>
        <taxon>Clostridiaceae</taxon>
        <taxon>Oxobacter</taxon>
    </lineage>
</organism>
<evidence type="ECO:0000313" key="3">
    <source>
        <dbReference type="Proteomes" id="UP000050326"/>
    </source>
</evidence>
<keyword evidence="3" id="KW-1185">Reference proteome</keyword>
<keyword evidence="1" id="KW-1133">Transmembrane helix</keyword>
<feature type="transmembrane region" description="Helical" evidence="1">
    <location>
        <begin position="31"/>
        <end position="49"/>
    </location>
</feature>
<protein>
    <recommendedName>
        <fullName evidence="4">DUF340 domain-containing protein</fullName>
    </recommendedName>
</protein>
<dbReference type="RefSeq" id="WP_054873802.1">
    <property type="nucleotide sequence ID" value="NZ_LKET01000021.1"/>
</dbReference>
<reference evidence="2 3" key="1">
    <citation type="submission" date="2015-09" db="EMBL/GenBank/DDBJ databases">
        <title>Genome sequence of Oxobacter pfennigii DSM 3222.</title>
        <authorList>
            <person name="Poehlein A."/>
            <person name="Bengelsdorf F.R."/>
            <person name="Schiel-Bengelsdorf B."/>
            <person name="Duerre P."/>
            <person name="Daniel R."/>
        </authorList>
    </citation>
    <scope>NUCLEOTIDE SEQUENCE [LARGE SCALE GENOMIC DNA]</scope>
    <source>
        <strain evidence="2 3">DSM 3222</strain>
    </source>
</reference>
<dbReference type="Pfam" id="PF03956">
    <property type="entry name" value="Lys_export"/>
    <property type="match status" value="1"/>
</dbReference>
<gene>
    <name evidence="2" type="ORF">OXPF_06850</name>
</gene>
<dbReference type="Proteomes" id="UP000050326">
    <property type="component" value="Unassembled WGS sequence"/>
</dbReference>
<comment type="caution">
    <text evidence="2">The sequence shown here is derived from an EMBL/GenBank/DDBJ whole genome shotgun (WGS) entry which is preliminary data.</text>
</comment>
<dbReference type="OrthoDB" id="1958093at2"/>
<dbReference type="GO" id="GO:0015661">
    <property type="term" value="F:L-lysine efflux transmembrane transporter activity"/>
    <property type="evidence" value="ECO:0007669"/>
    <property type="project" value="InterPro"/>
</dbReference>
<proteinExistence type="predicted"/>
<evidence type="ECO:0000256" key="1">
    <source>
        <dbReference type="SAM" id="Phobius"/>
    </source>
</evidence>
<evidence type="ECO:0008006" key="4">
    <source>
        <dbReference type="Google" id="ProtNLM"/>
    </source>
</evidence>
<dbReference type="EMBL" id="LKET01000021">
    <property type="protein sequence ID" value="KPU45452.1"/>
    <property type="molecule type" value="Genomic_DNA"/>
</dbReference>
<sequence>MWIISVSLIMGIIIGLSKLLPEKIIKNNSKFQQAGVVLLIFSMGASIGADKELLKSLSAIGLKAFVFAFLACLLSTSALFFLSKKFIRGAEKE</sequence>
<feature type="transmembrane region" description="Helical" evidence="1">
    <location>
        <begin position="61"/>
        <end position="82"/>
    </location>
</feature>